<evidence type="ECO:0000256" key="1">
    <source>
        <dbReference type="SAM" id="MobiDB-lite"/>
    </source>
</evidence>
<evidence type="ECO:0000313" key="2">
    <source>
        <dbReference type="EMBL" id="SDI31145.1"/>
    </source>
</evidence>
<dbReference type="AlphaFoldDB" id="A0A1G8JIV8"/>
<feature type="region of interest" description="Disordered" evidence="1">
    <location>
        <begin position="29"/>
        <end position="48"/>
    </location>
</feature>
<proteinExistence type="predicted"/>
<organism evidence="2 3">
    <name type="scientific">Ferrimonas sediminum</name>
    <dbReference type="NCBI Taxonomy" id="718193"/>
    <lineage>
        <taxon>Bacteria</taxon>
        <taxon>Pseudomonadati</taxon>
        <taxon>Pseudomonadota</taxon>
        <taxon>Gammaproteobacteria</taxon>
        <taxon>Alteromonadales</taxon>
        <taxon>Ferrimonadaceae</taxon>
        <taxon>Ferrimonas</taxon>
    </lineage>
</organism>
<feature type="compositionally biased region" description="Basic and acidic residues" evidence="1">
    <location>
        <begin position="34"/>
        <end position="48"/>
    </location>
</feature>
<dbReference type="EMBL" id="FNEM01000001">
    <property type="protein sequence ID" value="SDI31145.1"/>
    <property type="molecule type" value="Genomic_DNA"/>
</dbReference>
<reference evidence="3" key="1">
    <citation type="submission" date="2016-10" db="EMBL/GenBank/DDBJ databases">
        <authorList>
            <person name="Varghese N."/>
            <person name="Submissions S."/>
        </authorList>
    </citation>
    <scope>NUCLEOTIDE SEQUENCE [LARGE SCALE GENOMIC DNA]</scope>
    <source>
        <strain evidence="3">DSM 23317</strain>
    </source>
</reference>
<evidence type="ECO:0000313" key="3">
    <source>
        <dbReference type="Proteomes" id="UP000199527"/>
    </source>
</evidence>
<keyword evidence="3" id="KW-1185">Reference proteome</keyword>
<name>A0A1G8JIV8_9GAMM</name>
<dbReference type="Proteomes" id="UP000199527">
    <property type="component" value="Unassembled WGS sequence"/>
</dbReference>
<accession>A0A1G8JIV8</accession>
<protein>
    <submittedName>
        <fullName evidence="2">Uncharacterized protein</fullName>
    </submittedName>
</protein>
<sequence>MLITDYYRSVNRYGLKFFATRVERGLGTATESVEEAREPKAFGQQRERGHQSYRGMGFMVVVRKEMAELRQLITLNLYLVISGTQGRFSSLGHLCFGFI</sequence>
<gene>
    <name evidence="2" type="ORF">SAMN04488540_10168</name>
</gene>